<feature type="transmembrane region" description="Helical" evidence="12">
    <location>
        <begin position="185"/>
        <end position="212"/>
    </location>
</feature>
<evidence type="ECO:0000259" key="13">
    <source>
        <dbReference type="PROSITE" id="PS50262"/>
    </source>
</evidence>
<evidence type="ECO:0000256" key="3">
    <source>
        <dbReference type="ARBA" id="ARBA00022692"/>
    </source>
</evidence>
<evidence type="ECO:0000256" key="4">
    <source>
        <dbReference type="ARBA" id="ARBA00022989"/>
    </source>
</evidence>
<dbReference type="PRINTS" id="PR00237">
    <property type="entry name" value="GPCRRHODOPSN"/>
</dbReference>
<feature type="transmembrane region" description="Helical" evidence="12">
    <location>
        <begin position="233"/>
        <end position="253"/>
    </location>
</feature>
<dbReference type="Proteomes" id="UP000322234">
    <property type="component" value="Unassembled WGS sequence"/>
</dbReference>
<dbReference type="FunFam" id="1.20.1070.10:FF:000017">
    <property type="entry name" value="lysophosphatidic acid receptor 4"/>
    <property type="match status" value="1"/>
</dbReference>
<organism evidence="14 15">
    <name type="scientific">Bos mutus</name>
    <name type="common">wild yak</name>
    <dbReference type="NCBI Taxonomy" id="72004"/>
    <lineage>
        <taxon>Eukaryota</taxon>
        <taxon>Metazoa</taxon>
        <taxon>Chordata</taxon>
        <taxon>Craniata</taxon>
        <taxon>Vertebrata</taxon>
        <taxon>Euteleostomi</taxon>
        <taxon>Mammalia</taxon>
        <taxon>Eutheria</taxon>
        <taxon>Laurasiatheria</taxon>
        <taxon>Artiodactyla</taxon>
        <taxon>Ruminantia</taxon>
        <taxon>Pecora</taxon>
        <taxon>Bovidae</taxon>
        <taxon>Bovinae</taxon>
        <taxon>Bos</taxon>
    </lineage>
</organism>
<feature type="region of interest" description="Disordered" evidence="11">
    <location>
        <begin position="398"/>
        <end position="419"/>
    </location>
</feature>
<evidence type="ECO:0000256" key="8">
    <source>
        <dbReference type="ARBA" id="ARBA00023170"/>
    </source>
</evidence>
<evidence type="ECO:0000313" key="14">
    <source>
        <dbReference type="EMBL" id="MXQ80229.1"/>
    </source>
</evidence>
<keyword evidence="2" id="KW-1003">Cell membrane</keyword>
<sequence length="419" mass="47289">MEKLDTNISEEVRSCHLSEHYKQVYLSLTYSIIFVLGLPLNGAVLWLSWRQTKRWSCATIYLANLMVADLLYISTLPFLIVTYSLEDTWPFGELLCKLVRFLFYANLYSSVLLLTCISVHRFLGVCHPLRSLPYRTRRHALLGATATWALVVIQLLPTLIFSHTDDIDGQMICYDTTSVDHFDKFFVYSMVLMLSSFVLPSLVILVCYSLMVRSLATPVETLTRVGGATRAKSIRTILLVCGLFALCFVPFHISRSLYFTLRFLSSGNCQLLTVVSLAYKVWRPLVSLSSCLNPVLYFLSGGNRVRLFQELGHNKILISPDLGVHFLRSHCTADSASGPIALELVMDFFIIQDLAEISTYGYSLNLCGVNEHTANNSPVYAFRNYCLNPVYDLDCTSTTPSEPKEDTYFSDTLTPAPEQ</sequence>
<dbReference type="PROSITE" id="PS50262">
    <property type="entry name" value="G_PROTEIN_RECEP_F1_2"/>
    <property type="match status" value="1"/>
</dbReference>
<evidence type="ECO:0000256" key="11">
    <source>
        <dbReference type="SAM" id="MobiDB-lite"/>
    </source>
</evidence>
<feature type="transmembrane region" description="Helical" evidence="12">
    <location>
        <begin position="28"/>
        <end position="49"/>
    </location>
</feature>
<evidence type="ECO:0000256" key="10">
    <source>
        <dbReference type="RuleBase" id="RU000688"/>
    </source>
</evidence>
<accession>A0A6B0QRA1</accession>
<evidence type="ECO:0000256" key="9">
    <source>
        <dbReference type="ARBA" id="ARBA00023224"/>
    </source>
</evidence>
<keyword evidence="4 12" id="KW-1133">Transmembrane helix</keyword>
<keyword evidence="5 10" id="KW-0297">G-protein coupled receptor</keyword>
<feature type="transmembrane region" description="Helical" evidence="12">
    <location>
        <begin position="101"/>
        <end position="119"/>
    </location>
</feature>
<evidence type="ECO:0000256" key="7">
    <source>
        <dbReference type="ARBA" id="ARBA00023157"/>
    </source>
</evidence>
<keyword evidence="3 10" id="KW-0812">Transmembrane</keyword>
<dbReference type="Pfam" id="PF00001">
    <property type="entry name" value="7tm_1"/>
    <property type="match status" value="1"/>
</dbReference>
<dbReference type="Gene3D" id="1.20.1070.10">
    <property type="entry name" value="Rhodopsin 7-helix transmembrane proteins"/>
    <property type="match status" value="1"/>
</dbReference>
<dbReference type="EMBL" id="VBQZ03000004">
    <property type="protein sequence ID" value="MXQ80229.1"/>
    <property type="molecule type" value="Genomic_DNA"/>
</dbReference>
<gene>
    <name evidence="14" type="ORF">E5288_WYG006155</name>
</gene>
<keyword evidence="8 10" id="KW-0675">Receptor</keyword>
<comment type="similarity">
    <text evidence="10">Belongs to the G-protein coupled receptor 1 family.</text>
</comment>
<name>A0A6B0QRA1_9CETA</name>
<dbReference type="GO" id="GO:0004930">
    <property type="term" value="F:G protein-coupled receptor activity"/>
    <property type="evidence" value="ECO:0007669"/>
    <property type="project" value="UniProtKB-KW"/>
</dbReference>
<proteinExistence type="inferred from homology"/>
<comment type="subcellular location">
    <subcellularLocation>
        <location evidence="1">Cell membrane</location>
        <topology evidence="1">Multi-pass membrane protein</topology>
    </subcellularLocation>
</comment>
<keyword evidence="6 12" id="KW-0472">Membrane</keyword>
<evidence type="ECO:0000256" key="2">
    <source>
        <dbReference type="ARBA" id="ARBA00022475"/>
    </source>
</evidence>
<reference evidence="14" key="1">
    <citation type="submission" date="2019-10" db="EMBL/GenBank/DDBJ databases">
        <title>The sequence and de novo assembly of the wild yak genome.</title>
        <authorList>
            <person name="Liu Y."/>
        </authorList>
    </citation>
    <scope>NUCLEOTIDE SEQUENCE [LARGE SCALE GENOMIC DNA]</scope>
    <source>
        <strain evidence="14">WY2019</strain>
    </source>
</reference>
<feature type="transmembrane region" description="Helical" evidence="12">
    <location>
        <begin position="140"/>
        <end position="161"/>
    </location>
</feature>
<comment type="caution">
    <text evidence="14">The sequence shown here is derived from an EMBL/GenBank/DDBJ whole genome shotgun (WGS) entry which is preliminary data.</text>
</comment>
<dbReference type="PROSITE" id="PS00237">
    <property type="entry name" value="G_PROTEIN_RECEP_F1_1"/>
    <property type="match status" value="1"/>
</dbReference>
<evidence type="ECO:0000256" key="1">
    <source>
        <dbReference type="ARBA" id="ARBA00004651"/>
    </source>
</evidence>
<dbReference type="InterPro" id="IPR017452">
    <property type="entry name" value="GPCR_Rhodpsn_7TM"/>
</dbReference>
<dbReference type="PANTHER" id="PTHR24231">
    <property type="entry name" value="PURINOCEPTOR-RELATED G-PROTEIN COUPLED RECEPTOR"/>
    <property type="match status" value="1"/>
</dbReference>
<evidence type="ECO:0000313" key="15">
    <source>
        <dbReference type="Proteomes" id="UP000322234"/>
    </source>
</evidence>
<protein>
    <recommendedName>
        <fullName evidence="13">G-protein coupled receptors family 1 profile domain-containing protein</fullName>
    </recommendedName>
</protein>
<keyword evidence="9 10" id="KW-0807">Transducer</keyword>
<evidence type="ECO:0000256" key="6">
    <source>
        <dbReference type="ARBA" id="ARBA00023136"/>
    </source>
</evidence>
<feature type="transmembrane region" description="Helical" evidence="12">
    <location>
        <begin position="61"/>
        <end position="81"/>
    </location>
</feature>
<keyword evidence="7" id="KW-1015">Disulfide bond</keyword>
<keyword evidence="15" id="KW-1185">Reference proteome</keyword>
<dbReference type="InterPro" id="IPR000276">
    <property type="entry name" value="GPCR_Rhodpsn"/>
</dbReference>
<dbReference type="GO" id="GO:0005886">
    <property type="term" value="C:plasma membrane"/>
    <property type="evidence" value="ECO:0007669"/>
    <property type="project" value="UniProtKB-SubCell"/>
</dbReference>
<dbReference type="SUPFAM" id="SSF81321">
    <property type="entry name" value="Family A G protein-coupled receptor-like"/>
    <property type="match status" value="1"/>
</dbReference>
<dbReference type="AlphaFoldDB" id="A0A6B0QRA1"/>
<evidence type="ECO:0000256" key="12">
    <source>
        <dbReference type="SAM" id="Phobius"/>
    </source>
</evidence>
<evidence type="ECO:0000256" key="5">
    <source>
        <dbReference type="ARBA" id="ARBA00023040"/>
    </source>
</evidence>
<dbReference type="PANTHER" id="PTHR24231:SF25">
    <property type="entry name" value="G-PROTEIN COUPLED RECEPTORS FAMILY 1 PROFILE DOMAIN-CONTAINING PROTEIN"/>
    <property type="match status" value="1"/>
</dbReference>
<feature type="domain" description="G-protein coupled receptors family 1 profile" evidence="13">
    <location>
        <begin position="40"/>
        <end position="297"/>
    </location>
</feature>
<dbReference type="PRINTS" id="PR01157">
    <property type="entry name" value="P2YPURNOCPTR"/>
</dbReference>